<dbReference type="InterPro" id="IPR023210">
    <property type="entry name" value="NADP_OxRdtase_dom"/>
</dbReference>
<dbReference type="EMBL" id="JAERSE020000003">
    <property type="protein sequence ID" value="MCA6067721.1"/>
    <property type="molecule type" value="Genomic_DNA"/>
</dbReference>
<dbReference type="PANTHER" id="PTHR43625">
    <property type="entry name" value="AFLATOXIN B1 ALDEHYDE REDUCTASE"/>
    <property type="match status" value="1"/>
</dbReference>
<evidence type="ECO:0000313" key="3">
    <source>
        <dbReference type="EMBL" id="MCA6067721.1"/>
    </source>
</evidence>
<evidence type="ECO:0000256" key="1">
    <source>
        <dbReference type="ARBA" id="ARBA00023002"/>
    </source>
</evidence>
<reference evidence="3 4" key="1">
    <citation type="submission" date="2021-09" db="EMBL/GenBank/DDBJ databases">
        <title>Genome sequencing and assembly of Chryseobacterium sp. RG1.</title>
        <authorList>
            <person name="Chhetri G."/>
        </authorList>
    </citation>
    <scope>NUCLEOTIDE SEQUENCE [LARGE SCALE GENOMIC DNA]</scope>
    <source>
        <strain evidence="3 4">RG1</strain>
    </source>
</reference>
<evidence type="ECO:0000259" key="2">
    <source>
        <dbReference type="Pfam" id="PF00248"/>
    </source>
</evidence>
<evidence type="ECO:0000313" key="4">
    <source>
        <dbReference type="Proteomes" id="UP000618240"/>
    </source>
</evidence>
<keyword evidence="4" id="KW-1185">Reference proteome</keyword>
<protein>
    <submittedName>
        <fullName evidence="3">Aldo/keto reductase</fullName>
    </submittedName>
</protein>
<dbReference type="SUPFAM" id="SSF51430">
    <property type="entry name" value="NAD(P)-linked oxidoreductase"/>
    <property type="match status" value="1"/>
</dbReference>
<proteinExistence type="predicted"/>
<gene>
    <name evidence="3" type="ORF">JI747_011065</name>
</gene>
<dbReference type="InterPro" id="IPR050791">
    <property type="entry name" value="Aldo-Keto_reductase"/>
</dbReference>
<keyword evidence="1" id="KW-0560">Oxidoreductase</keyword>
<dbReference type="RefSeq" id="WP_225688634.1">
    <property type="nucleotide sequence ID" value="NZ_JAERSE020000003.1"/>
</dbReference>
<dbReference type="Proteomes" id="UP000618240">
    <property type="component" value="Unassembled WGS sequence"/>
</dbReference>
<comment type="caution">
    <text evidence="3">The sequence shown here is derived from an EMBL/GenBank/DDBJ whole genome shotgun (WGS) entry which is preliminary data.</text>
</comment>
<feature type="domain" description="NADP-dependent oxidoreductase" evidence="2">
    <location>
        <begin position="20"/>
        <end position="188"/>
    </location>
</feature>
<organism evidence="3 4">
    <name type="scientific">Chryseobacterium tagetis</name>
    <dbReference type="NCBI Taxonomy" id="2801334"/>
    <lineage>
        <taxon>Bacteria</taxon>
        <taxon>Pseudomonadati</taxon>
        <taxon>Bacteroidota</taxon>
        <taxon>Flavobacteriia</taxon>
        <taxon>Flavobacteriales</taxon>
        <taxon>Weeksellaceae</taxon>
        <taxon>Chryseobacterium group</taxon>
        <taxon>Chryseobacterium</taxon>
    </lineage>
</organism>
<accession>A0ABS8A156</accession>
<dbReference type="Gene3D" id="3.20.20.100">
    <property type="entry name" value="NADP-dependent oxidoreductase domain"/>
    <property type="match status" value="1"/>
</dbReference>
<dbReference type="PANTHER" id="PTHR43625:SF40">
    <property type="entry name" value="ALDO-KETO REDUCTASE YAKC [NADP(+)]"/>
    <property type="match status" value="1"/>
</dbReference>
<dbReference type="CDD" id="cd19088">
    <property type="entry name" value="AKR_AKR13B1"/>
    <property type="match status" value="1"/>
</dbReference>
<sequence length="199" mass="21831">MSNNHLSLTYKLGGETEINRLGYGGMQLTGSGVWGDAPNRDLAVRLLHSVVESGTNFFDTADAYGPGTNEVLYHDALHAYYDKIVVATKGGLQRSGPNQWHVSGDPEYIASTIEDSSKRLQLDQITLWQLHRVDPRVPIEETLAPVADALESGKIKYVGLSEVDVKTIERARKVVPVVSVQNLYNPLRAFVGTCVGLHD</sequence>
<dbReference type="Pfam" id="PF00248">
    <property type="entry name" value="Aldo_ket_red"/>
    <property type="match status" value="1"/>
</dbReference>
<dbReference type="InterPro" id="IPR036812">
    <property type="entry name" value="NAD(P)_OxRdtase_dom_sf"/>
</dbReference>
<name>A0ABS8A156_9FLAO</name>